<name>A0AA38LMC0_TAXCH</name>
<accession>A0AA38LMC0</accession>
<organism evidence="1 2">
    <name type="scientific">Taxus chinensis</name>
    <name type="common">Chinese yew</name>
    <name type="synonym">Taxus wallichiana var. chinensis</name>
    <dbReference type="NCBI Taxonomy" id="29808"/>
    <lineage>
        <taxon>Eukaryota</taxon>
        <taxon>Viridiplantae</taxon>
        <taxon>Streptophyta</taxon>
        <taxon>Embryophyta</taxon>
        <taxon>Tracheophyta</taxon>
        <taxon>Spermatophyta</taxon>
        <taxon>Pinopsida</taxon>
        <taxon>Pinidae</taxon>
        <taxon>Conifers II</taxon>
        <taxon>Cupressales</taxon>
        <taxon>Taxaceae</taxon>
        <taxon>Taxus</taxon>
    </lineage>
</organism>
<dbReference type="EMBL" id="JAHRHJ020000001">
    <property type="protein sequence ID" value="KAH9329014.1"/>
    <property type="molecule type" value="Genomic_DNA"/>
</dbReference>
<protein>
    <submittedName>
        <fullName evidence="1">Uncharacterized protein</fullName>
    </submittedName>
</protein>
<keyword evidence="2" id="KW-1185">Reference proteome</keyword>
<dbReference type="AlphaFoldDB" id="A0AA38LMC0"/>
<sequence length="49" mass="5588">MDFMDVMLSGLIGVIRELQYKGQDMNLDEVEKILGYVPNKAKKGLGEWN</sequence>
<comment type="caution">
    <text evidence="1">The sequence shown here is derived from an EMBL/GenBank/DDBJ whole genome shotgun (WGS) entry which is preliminary data.</text>
</comment>
<evidence type="ECO:0000313" key="2">
    <source>
        <dbReference type="Proteomes" id="UP000824469"/>
    </source>
</evidence>
<reference evidence="1 2" key="1">
    <citation type="journal article" date="2021" name="Nat. Plants">
        <title>The Taxus genome provides insights into paclitaxel biosynthesis.</title>
        <authorList>
            <person name="Xiong X."/>
            <person name="Gou J."/>
            <person name="Liao Q."/>
            <person name="Li Y."/>
            <person name="Zhou Q."/>
            <person name="Bi G."/>
            <person name="Li C."/>
            <person name="Du R."/>
            <person name="Wang X."/>
            <person name="Sun T."/>
            <person name="Guo L."/>
            <person name="Liang H."/>
            <person name="Lu P."/>
            <person name="Wu Y."/>
            <person name="Zhang Z."/>
            <person name="Ro D.K."/>
            <person name="Shang Y."/>
            <person name="Huang S."/>
            <person name="Yan J."/>
        </authorList>
    </citation>
    <scope>NUCLEOTIDE SEQUENCE [LARGE SCALE GENOMIC DNA]</scope>
    <source>
        <strain evidence="1">Ta-2019</strain>
    </source>
</reference>
<proteinExistence type="predicted"/>
<evidence type="ECO:0000313" key="1">
    <source>
        <dbReference type="EMBL" id="KAH9329014.1"/>
    </source>
</evidence>
<dbReference type="Proteomes" id="UP000824469">
    <property type="component" value="Unassembled WGS sequence"/>
</dbReference>
<gene>
    <name evidence="1" type="ORF">KI387_001122</name>
</gene>
<feature type="non-terminal residue" evidence="1">
    <location>
        <position position="1"/>
    </location>
</feature>
<feature type="non-terminal residue" evidence="1">
    <location>
        <position position="49"/>
    </location>
</feature>